<protein>
    <submittedName>
        <fullName evidence="1">Defensin/CCP-like protein</fullName>
    </submittedName>
</protein>
<dbReference type="AlphaFoldDB" id="A0A392UDR5"/>
<comment type="caution">
    <text evidence="1">The sequence shown here is derived from an EMBL/GenBank/DDBJ whole genome shotgun (WGS) entry which is preliminary data.</text>
</comment>
<proteinExistence type="predicted"/>
<organism evidence="1 2">
    <name type="scientific">Trifolium medium</name>
    <dbReference type="NCBI Taxonomy" id="97028"/>
    <lineage>
        <taxon>Eukaryota</taxon>
        <taxon>Viridiplantae</taxon>
        <taxon>Streptophyta</taxon>
        <taxon>Embryophyta</taxon>
        <taxon>Tracheophyta</taxon>
        <taxon>Spermatophyta</taxon>
        <taxon>Magnoliopsida</taxon>
        <taxon>eudicotyledons</taxon>
        <taxon>Gunneridae</taxon>
        <taxon>Pentapetalae</taxon>
        <taxon>rosids</taxon>
        <taxon>fabids</taxon>
        <taxon>Fabales</taxon>
        <taxon>Fabaceae</taxon>
        <taxon>Papilionoideae</taxon>
        <taxon>50 kb inversion clade</taxon>
        <taxon>NPAAA clade</taxon>
        <taxon>Hologalegina</taxon>
        <taxon>IRL clade</taxon>
        <taxon>Trifolieae</taxon>
        <taxon>Trifolium</taxon>
    </lineage>
</organism>
<evidence type="ECO:0000313" key="1">
    <source>
        <dbReference type="EMBL" id="MCI71542.1"/>
    </source>
</evidence>
<reference evidence="1 2" key="1">
    <citation type="journal article" date="2018" name="Front. Plant Sci.">
        <title>Red Clover (Trifolium pratense) and Zigzag Clover (T. medium) - A Picture of Genomic Similarities and Differences.</title>
        <authorList>
            <person name="Dluhosova J."/>
            <person name="Istvanek J."/>
            <person name="Nedelnik J."/>
            <person name="Repkova J."/>
        </authorList>
    </citation>
    <scope>NUCLEOTIDE SEQUENCE [LARGE SCALE GENOMIC DNA]</scope>
    <source>
        <strain evidence="2">cv. 10/8</strain>
        <tissue evidence="1">Leaf</tissue>
    </source>
</reference>
<evidence type="ECO:0000313" key="2">
    <source>
        <dbReference type="Proteomes" id="UP000265520"/>
    </source>
</evidence>
<keyword evidence="2" id="KW-1185">Reference proteome</keyword>
<name>A0A392UDR5_9FABA</name>
<dbReference type="EMBL" id="LXQA010798298">
    <property type="protein sequence ID" value="MCI71542.1"/>
    <property type="molecule type" value="Genomic_DNA"/>
</dbReference>
<dbReference type="Proteomes" id="UP000265520">
    <property type="component" value="Unassembled WGS sequence"/>
</dbReference>
<accession>A0A392UDR5</accession>
<sequence>MAPAWWKDLGHIRDGVGESVGHWFENNLRLAVGNGENTMFWKDRWLDDIPLSSRDV</sequence>